<proteinExistence type="predicted"/>
<feature type="transmembrane region" description="Helical" evidence="1">
    <location>
        <begin position="13"/>
        <end position="33"/>
    </location>
</feature>
<comment type="caution">
    <text evidence="2">The sequence shown here is derived from an EMBL/GenBank/DDBJ whole genome shotgun (WGS) entry which is preliminary data.</text>
</comment>
<dbReference type="AlphaFoldDB" id="A0A8T0SI41"/>
<evidence type="ECO:0000256" key="1">
    <source>
        <dbReference type="SAM" id="Phobius"/>
    </source>
</evidence>
<reference evidence="2" key="1">
    <citation type="submission" date="2020-05" db="EMBL/GenBank/DDBJ databases">
        <title>WGS assembly of Panicum virgatum.</title>
        <authorList>
            <person name="Lovell J.T."/>
            <person name="Jenkins J."/>
            <person name="Shu S."/>
            <person name="Juenger T.E."/>
            <person name="Schmutz J."/>
        </authorList>
    </citation>
    <scope>NUCLEOTIDE SEQUENCE</scope>
    <source>
        <strain evidence="2">AP13</strain>
    </source>
</reference>
<dbReference type="Proteomes" id="UP000823388">
    <property type="component" value="Chromosome 5K"/>
</dbReference>
<gene>
    <name evidence="2" type="ORF">PVAP13_5KG148214</name>
</gene>
<keyword evidence="1" id="KW-0812">Transmembrane</keyword>
<evidence type="ECO:0000313" key="2">
    <source>
        <dbReference type="EMBL" id="KAG2596236.1"/>
    </source>
</evidence>
<keyword evidence="1" id="KW-1133">Transmembrane helix</keyword>
<accession>A0A8T0SI41</accession>
<protein>
    <submittedName>
        <fullName evidence="2">Uncharacterized protein</fullName>
    </submittedName>
</protein>
<dbReference type="EMBL" id="CM029045">
    <property type="protein sequence ID" value="KAG2596236.1"/>
    <property type="molecule type" value="Genomic_DNA"/>
</dbReference>
<keyword evidence="1" id="KW-0472">Membrane</keyword>
<organism evidence="2 3">
    <name type="scientific">Panicum virgatum</name>
    <name type="common">Blackwell switchgrass</name>
    <dbReference type="NCBI Taxonomy" id="38727"/>
    <lineage>
        <taxon>Eukaryota</taxon>
        <taxon>Viridiplantae</taxon>
        <taxon>Streptophyta</taxon>
        <taxon>Embryophyta</taxon>
        <taxon>Tracheophyta</taxon>
        <taxon>Spermatophyta</taxon>
        <taxon>Magnoliopsida</taxon>
        <taxon>Liliopsida</taxon>
        <taxon>Poales</taxon>
        <taxon>Poaceae</taxon>
        <taxon>PACMAD clade</taxon>
        <taxon>Panicoideae</taxon>
        <taxon>Panicodae</taxon>
        <taxon>Paniceae</taxon>
        <taxon>Panicinae</taxon>
        <taxon>Panicum</taxon>
        <taxon>Panicum sect. Hiantes</taxon>
    </lineage>
</organism>
<evidence type="ECO:0000313" key="3">
    <source>
        <dbReference type="Proteomes" id="UP000823388"/>
    </source>
</evidence>
<name>A0A8T0SI41_PANVG</name>
<sequence>MKTQHAFVDKKGLYSYMHTLFMATCWTQCWSILPKERDKQRMKWACHVLDTAAMEIFAKHGWLSSNILRI</sequence>
<keyword evidence="3" id="KW-1185">Reference proteome</keyword>